<name>A0A917I4C4_9HYPH</name>
<keyword evidence="3" id="KW-1185">Reference proteome</keyword>
<evidence type="ECO:0000256" key="1">
    <source>
        <dbReference type="SAM" id="MobiDB-lite"/>
    </source>
</evidence>
<proteinExistence type="predicted"/>
<dbReference type="EMBL" id="BMES01000001">
    <property type="protein sequence ID" value="GGH13314.1"/>
    <property type="molecule type" value="Genomic_DNA"/>
</dbReference>
<comment type="caution">
    <text evidence="2">The sequence shown here is derived from an EMBL/GenBank/DDBJ whole genome shotgun (WGS) entry which is preliminary data.</text>
</comment>
<accession>A0A917I4C4</accession>
<reference evidence="2" key="2">
    <citation type="submission" date="2020-09" db="EMBL/GenBank/DDBJ databases">
        <authorList>
            <person name="Sun Q."/>
            <person name="Zhou Y."/>
        </authorList>
    </citation>
    <scope>NUCLEOTIDE SEQUENCE</scope>
    <source>
        <strain evidence="2">CGMCC 1.12214</strain>
    </source>
</reference>
<dbReference type="AlphaFoldDB" id="A0A917I4C4"/>
<protein>
    <submittedName>
        <fullName evidence="2">Uncharacterized protein</fullName>
    </submittedName>
</protein>
<dbReference type="Proteomes" id="UP000603912">
    <property type="component" value="Unassembled WGS sequence"/>
</dbReference>
<feature type="region of interest" description="Disordered" evidence="1">
    <location>
        <begin position="1"/>
        <end position="26"/>
    </location>
</feature>
<sequence>MVEISPAAAAPHLDKQEEHADHTVLHPKPRLREKALVKVAPAGMTDDADMIARAERAVEALEPSFAEWMSSAATGLMAALVVFEQSDMGPAALNEMRLAAQNVRGQAKQFRYGVVAQIATGLCDHLQGEALDVPVIVVRRYVEAAASVIRAGISVQSNETALELARQLLVLSSECRARKKQFDEHMAQDDASAAPARSLEAHREL</sequence>
<evidence type="ECO:0000313" key="2">
    <source>
        <dbReference type="EMBL" id="GGH13314.1"/>
    </source>
</evidence>
<reference evidence="2" key="1">
    <citation type="journal article" date="2014" name="Int. J. Syst. Evol. Microbiol.">
        <title>Complete genome sequence of Corynebacterium casei LMG S-19264T (=DSM 44701T), isolated from a smear-ripened cheese.</title>
        <authorList>
            <consortium name="US DOE Joint Genome Institute (JGI-PGF)"/>
            <person name="Walter F."/>
            <person name="Albersmeier A."/>
            <person name="Kalinowski J."/>
            <person name="Ruckert C."/>
        </authorList>
    </citation>
    <scope>NUCLEOTIDE SEQUENCE</scope>
    <source>
        <strain evidence="2">CGMCC 1.12214</strain>
    </source>
</reference>
<feature type="compositionally biased region" description="Basic and acidic residues" evidence="1">
    <location>
        <begin position="12"/>
        <end position="26"/>
    </location>
</feature>
<dbReference type="RefSeq" id="WP_188516746.1">
    <property type="nucleotide sequence ID" value="NZ_BMES01000001.1"/>
</dbReference>
<feature type="region of interest" description="Disordered" evidence="1">
    <location>
        <begin position="185"/>
        <end position="205"/>
    </location>
</feature>
<gene>
    <name evidence="2" type="ORF">GCM10007036_11800</name>
</gene>
<organism evidence="2 3">
    <name type="scientific">Alsobacter metallidurans</name>
    <dbReference type="NCBI Taxonomy" id="340221"/>
    <lineage>
        <taxon>Bacteria</taxon>
        <taxon>Pseudomonadati</taxon>
        <taxon>Pseudomonadota</taxon>
        <taxon>Alphaproteobacteria</taxon>
        <taxon>Hyphomicrobiales</taxon>
        <taxon>Alsobacteraceae</taxon>
        <taxon>Alsobacter</taxon>
    </lineage>
</organism>
<evidence type="ECO:0000313" key="3">
    <source>
        <dbReference type="Proteomes" id="UP000603912"/>
    </source>
</evidence>